<dbReference type="EMBL" id="JBHTBF010000002">
    <property type="protein sequence ID" value="MFC7316219.1"/>
    <property type="molecule type" value="Genomic_DNA"/>
</dbReference>
<evidence type="ECO:0000313" key="2">
    <source>
        <dbReference type="Proteomes" id="UP001596547"/>
    </source>
</evidence>
<protein>
    <recommendedName>
        <fullName evidence="3">SRPBCC family protein</fullName>
    </recommendedName>
</protein>
<dbReference type="AlphaFoldDB" id="A0ABD6A6G7"/>
<dbReference type="Proteomes" id="UP001596547">
    <property type="component" value="Unassembled WGS sequence"/>
</dbReference>
<dbReference type="InterPro" id="IPR023393">
    <property type="entry name" value="START-like_dom_sf"/>
</dbReference>
<dbReference type="GeneID" id="79314064"/>
<dbReference type="Gene3D" id="3.30.530.20">
    <property type="match status" value="1"/>
</dbReference>
<dbReference type="SUPFAM" id="SSF55961">
    <property type="entry name" value="Bet v1-like"/>
    <property type="match status" value="1"/>
</dbReference>
<proteinExistence type="predicted"/>
<evidence type="ECO:0008006" key="3">
    <source>
        <dbReference type="Google" id="ProtNLM"/>
    </source>
</evidence>
<dbReference type="RefSeq" id="WP_276304520.1">
    <property type="nucleotide sequence ID" value="NZ_CP119992.1"/>
</dbReference>
<keyword evidence="2" id="KW-1185">Reference proteome</keyword>
<gene>
    <name evidence="1" type="ORF">ACFQPE_05340</name>
</gene>
<organism evidence="1 2">
    <name type="scientific">Halomarina halobia</name>
    <dbReference type="NCBI Taxonomy" id="3033386"/>
    <lineage>
        <taxon>Archaea</taxon>
        <taxon>Methanobacteriati</taxon>
        <taxon>Methanobacteriota</taxon>
        <taxon>Stenosarchaea group</taxon>
        <taxon>Halobacteria</taxon>
        <taxon>Halobacteriales</taxon>
        <taxon>Natronomonadaceae</taxon>
        <taxon>Halomarina</taxon>
    </lineage>
</organism>
<accession>A0ABD6A6G7</accession>
<name>A0ABD6A6G7_9EURY</name>
<reference evidence="1 2" key="1">
    <citation type="journal article" date="2019" name="Int. J. Syst. Evol. Microbiol.">
        <title>The Global Catalogue of Microorganisms (GCM) 10K type strain sequencing project: providing services to taxonomists for standard genome sequencing and annotation.</title>
        <authorList>
            <consortium name="The Broad Institute Genomics Platform"/>
            <consortium name="The Broad Institute Genome Sequencing Center for Infectious Disease"/>
            <person name="Wu L."/>
            <person name="Ma J."/>
        </authorList>
    </citation>
    <scope>NUCLEOTIDE SEQUENCE [LARGE SCALE GENOMIC DNA]</scope>
    <source>
        <strain evidence="1 2">PSR21</strain>
    </source>
</reference>
<comment type="caution">
    <text evidence="1">The sequence shown here is derived from an EMBL/GenBank/DDBJ whole genome shotgun (WGS) entry which is preliminary data.</text>
</comment>
<sequence>MDPTLTAADTHVSSVFFAVPFDAVWPRVTDPEAFPTLYPNRASAIERTGRGAFRATGPAGDEFTVYPHLDREFGIADVEVVDETGASEFSRSRLFPVGEGACVLVHLAVRRPRLLDDEWAAHRRGTDDDLRRAKVVIEDEFGDGRKG</sequence>
<evidence type="ECO:0000313" key="1">
    <source>
        <dbReference type="EMBL" id="MFC7316219.1"/>
    </source>
</evidence>